<dbReference type="AlphaFoldDB" id="A0A1H8AAG6"/>
<feature type="domain" description="PDZ" evidence="8">
    <location>
        <begin position="100"/>
        <end position="178"/>
    </location>
</feature>
<dbReference type="GO" id="GO:0030288">
    <property type="term" value="C:outer membrane-bounded periplasmic space"/>
    <property type="evidence" value="ECO:0007669"/>
    <property type="project" value="TreeGrafter"/>
</dbReference>
<name>A0A1H8AAG6_9FIRM</name>
<keyword evidence="7" id="KW-0472">Membrane</keyword>
<dbReference type="NCBIfam" id="TIGR00225">
    <property type="entry name" value="prc"/>
    <property type="match status" value="1"/>
</dbReference>
<dbReference type="Pfam" id="PF03572">
    <property type="entry name" value="Peptidase_S41"/>
    <property type="match status" value="1"/>
</dbReference>
<comment type="similarity">
    <text evidence="1 5">Belongs to the peptidase S41A family.</text>
</comment>
<feature type="region of interest" description="Disordered" evidence="6">
    <location>
        <begin position="400"/>
        <end position="421"/>
    </location>
</feature>
<reference evidence="9 10" key="1">
    <citation type="submission" date="2016-10" db="EMBL/GenBank/DDBJ databases">
        <authorList>
            <person name="de Groot N.N."/>
        </authorList>
    </citation>
    <scope>NUCLEOTIDE SEQUENCE [LARGE SCALE GENOMIC DNA]</scope>
    <source>
        <strain evidence="9 10">CGMCC 1.5070</strain>
    </source>
</reference>
<keyword evidence="7" id="KW-0812">Transmembrane</keyword>
<proteinExistence type="inferred from homology"/>
<keyword evidence="7" id="KW-1133">Transmembrane helix</keyword>
<dbReference type="CDD" id="cd07560">
    <property type="entry name" value="Peptidase_S41_CPP"/>
    <property type="match status" value="1"/>
</dbReference>
<evidence type="ECO:0000256" key="3">
    <source>
        <dbReference type="ARBA" id="ARBA00022801"/>
    </source>
</evidence>
<evidence type="ECO:0000256" key="7">
    <source>
        <dbReference type="SAM" id="Phobius"/>
    </source>
</evidence>
<keyword evidence="2 5" id="KW-0645">Protease</keyword>
<dbReference type="SUPFAM" id="SSF52096">
    <property type="entry name" value="ClpP/crotonase"/>
    <property type="match status" value="1"/>
</dbReference>
<dbReference type="CDD" id="cd06782">
    <property type="entry name" value="cpPDZ_CPP-like"/>
    <property type="match status" value="1"/>
</dbReference>
<evidence type="ECO:0000256" key="4">
    <source>
        <dbReference type="ARBA" id="ARBA00022825"/>
    </source>
</evidence>
<evidence type="ECO:0000313" key="10">
    <source>
        <dbReference type="Proteomes" id="UP000199158"/>
    </source>
</evidence>
<evidence type="ECO:0000256" key="1">
    <source>
        <dbReference type="ARBA" id="ARBA00009179"/>
    </source>
</evidence>
<dbReference type="GO" id="GO:0008236">
    <property type="term" value="F:serine-type peptidase activity"/>
    <property type="evidence" value="ECO:0007669"/>
    <property type="project" value="UniProtKB-KW"/>
</dbReference>
<dbReference type="InterPro" id="IPR036034">
    <property type="entry name" value="PDZ_sf"/>
</dbReference>
<keyword evidence="3 5" id="KW-0378">Hydrolase</keyword>
<organism evidence="9 10">
    <name type="scientific">Hydrogenoanaerobacterium saccharovorans</name>
    <dbReference type="NCBI Taxonomy" id="474960"/>
    <lineage>
        <taxon>Bacteria</taxon>
        <taxon>Bacillati</taxon>
        <taxon>Bacillota</taxon>
        <taxon>Clostridia</taxon>
        <taxon>Eubacteriales</taxon>
        <taxon>Oscillospiraceae</taxon>
        <taxon>Hydrogenoanaerobacterium</taxon>
    </lineage>
</organism>
<dbReference type="OrthoDB" id="9812068at2"/>
<dbReference type="RefSeq" id="WP_092752554.1">
    <property type="nucleotide sequence ID" value="NZ_FOCG01000001.1"/>
</dbReference>
<dbReference type="SMART" id="SM00228">
    <property type="entry name" value="PDZ"/>
    <property type="match status" value="1"/>
</dbReference>
<keyword evidence="10" id="KW-1185">Reference proteome</keyword>
<dbReference type="SUPFAM" id="SSF50156">
    <property type="entry name" value="PDZ domain-like"/>
    <property type="match status" value="1"/>
</dbReference>
<evidence type="ECO:0000256" key="5">
    <source>
        <dbReference type="RuleBase" id="RU004404"/>
    </source>
</evidence>
<dbReference type="SMART" id="SM00245">
    <property type="entry name" value="TSPc"/>
    <property type="match status" value="1"/>
</dbReference>
<accession>A0A1H8AAG6</accession>
<dbReference type="EMBL" id="FOCG01000001">
    <property type="protein sequence ID" value="SEM66557.1"/>
    <property type="molecule type" value="Genomic_DNA"/>
</dbReference>
<protein>
    <submittedName>
        <fullName evidence="9">Carboxyl-terminal processing protease</fullName>
    </submittedName>
</protein>
<evidence type="ECO:0000259" key="8">
    <source>
        <dbReference type="PROSITE" id="PS50106"/>
    </source>
</evidence>
<dbReference type="GO" id="GO:0006508">
    <property type="term" value="P:proteolysis"/>
    <property type="evidence" value="ECO:0007669"/>
    <property type="project" value="UniProtKB-KW"/>
</dbReference>
<dbReference type="Proteomes" id="UP000199158">
    <property type="component" value="Unassembled WGS sequence"/>
</dbReference>
<dbReference type="PANTHER" id="PTHR32060:SF30">
    <property type="entry name" value="CARBOXY-TERMINAL PROCESSING PROTEASE CTPA"/>
    <property type="match status" value="1"/>
</dbReference>
<dbReference type="PROSITE" id="PS50106">
    <property type="entry name" value="PDZ"/>
    <property type="match status" value="1"/>
</dbReference>
<dbReference type="InterPro" id="IPR001478">
    <property type="entry name" value="PDZ"/>
</dbReference>
<dbReference type="GO" id="GO:0004175">
    <property type="term" value="F:endopeptidase activity"/>
    <property type="evidence" value="ECO:0007669"/>
    <property type="project" value="TreeGrafter"/>
</dbReference>
<dbReference type="Gene3D" id="3.90.226.10">
    <property type="entry name" value="2-enoyl-CoA Hydratase, Chain A, domain 1"/>
    <property type="match status" value="1"/>
</dbReference>
<dbReference type="STRING" id="474960.SAMN05216180_1164"/>
<sequence>MNKRVSIGALFTLMAIVAAVTFSMTMVFSMSIFNDKVYNLKEREAIYSKLSEIDKIFRTNYAGQIDDKLLMDALSSGYAKGSGDAYAKYYTAEAYKKESQTAEGRIVGIGVVTNKDPSGYLVITDIYPGSTAESSGLKIGDLIIKIDETEVKAENSAQMQELLQGEPGTKIKLVVRRESEDNDLDVTRRYVDIPSVFPKMLEDNVGYLRVSNISDTTDEQFIKQLEKQIDQGARSFIVDFRNNNGGIFNSAVKILDRILPAKPIVTATYKNGKVEQTETTDSKALNMPIVILTNDKTAREAEIIAQVLKDYGKAKTVGTKTMGKGTKQDVIKLTDGSAILLTTAVYKTPESETFNLVGVKPDYEVKLTADEEKNFATLDENTDPQIKKAVEVVQGLLRAAEESAAGESTSSKPASSVSSEK</sequence>
<keyword evidence="4 5" id="KW-0720">Serine protease</keyword>
<feature type="compositionally biased region" description="Low complexity" evidence="6">
    <location>
        <begin position="402"/>
        <end position="421"/>
    </location>
</feature>
<feature type="transmembrane region" description="Helical" evidence="7">
    <location>
        <begin position="7"/>
        <end position="33"/>
    </location>
</feature>
<evidence type="ECO:0000256" key="2">
    <source>
        <dbReference type="ARBA" id="ARBA00022670"/>
    </source>
</evidence>
<gene>
    <name evidence="9" type="ORF">SAMN05216180_1164</name>
</gene>
<dbReference type="Gene3D" id="2.30.42.10">
    <property type="match status" value="1"/>
</dbReference>
<dbReference type="InterPro" id="IPR041489">
    <property type="entry name" value="PDZ_6"/>
</dbReference>
<evidence type="ECO:0000256" key="6">
    <source>
        <dbReference type="SAM" id="MobiDB-lite"/>
    </source>
</evidence>
<dbReference type="InterPro" id="IPR029045">
    <property type="entry name" value="ClpP/crotonase-like_dom_sf"/>
</dbReference>
<dbReference type="GO" id="GO:0007165">
    <property type="term" value="P:signal transduction"/>
    <property type="evidence" value="ECO:0007669"/>
    <property type="project" value="TreeGrafter"/>
</dbReference>
<dbReference type="InterPro" id="IPR005151">
    <property type="entry name" value="Tail-specific_protease"/>
</dbReference>
<evidence type="ECO:0000313" key="9">
    <source>
        <dbReference type="EMBL" id="SEM66557.1"/>
    </source>
</evidence>
<dbReference type="Pfam" id="PF17820">
    <property type="entry name" value="PDZ_6"/>
    <property type="match status" value="1"/>
</dbReference>
<dbReference type="InterPro" id="IPR004447">
    <property type="entry name" value="Peptidase_S41A"/>
</dbReference>
<dbReference type="PANTHER" id="PTHR32060">
    <property type="entry name" value="TAIL-SPECIFIC PROTEASE"/>
    <property type="match status" value="1"/>
</dbReference>